<protein>
    <recommendedName>
        <fullName evidence="3">Transposase</fullName>
    </recommendedName>
</protein>
<sequence length="123" mass="14184">MQQRRYDAFCEEYNWHRSHEALGRKTPGEVYGASPRPYPGILPPVEYESGVTVRQVRHNGEIKWRGARIYVSDVLAHEPVGLTLIDEDAWEVRYSFHVLGVLEQRLKKIMPATGWHGAEQVNV</sequence>
<dbReference type="EMBL" id="FP565575">
    <property type="protein sequence ID" value="CBE68409.1"/>
    <property type="molecule type" value="Genomic_DNA"/>
</dbReference>
<accession>D5MF80</accession>
<reference evidence="1 2" key="1">
    <citation type="journal article" date="2010" name="Nature">
        <title>Nitrite-driven anaerobic methane oxidation by oxygenic bacteria.</title>
        <authorList>
            <person name="Ettwig K.F."/>
            <person name="Butler M.K."/>
            <person name="Le Paslier D."/>
            <person name="Pelletier E."/>
            <person name="Mangenot S."/>
            <person name="Kuypers M.M.M."/>
            <person name="Schreiber F."/>
            <person name="Dutilh B.E."/>
            <person name="Zedelius J."/>
            <person name="de Beer D."/>
            <person name="Gloerich J."/>
            <person name="Wessels H.J.C.T."/>
            <person name="van Allen T."/>
            <person name="Luesken F."/>
            <person name="Wu M."/>
            <person name="van de Pas-Schoonen K.T."/>
            <person name="Op den Camp H.J.M."/>
            <person name="Janssen-Megens E.M."/>
            <person name="Francoijs K-J."/>
            <person name="Stunnenberg H."/>
            <person name="Weissenbach J."/>
            <person name="Jetten M.S.M."/>
            <person name="Strous M."/>
        </authorList>
    </citation>
    <scope>NUCLEOTIDE SEQUENCE [LARGE SCALE GENOMIC DNA]</scope>
</reference>
<evidence type="ECO:0008006" key="3">
    <source>
        <dbReference type="Google" id="ProtNLM"/>
    </source>
</evidence>
<dbReference type="AlphaFoldDB" id="D5MF80"/>
<evidence type="ECO:0000313" key="1">
    <source>
        <dbReference type="EMBL" id="CBE68409.1"/>
    </source>
</evidence>
<dbReference type="eggNOG" id="COG2801">
    <property type="taxonomic scope" value="Bacteria"/>
</dbReference>
<proteinExistence type="predicted"/>
<gene>
    <name evidence="1" type="ORF">DAMO_1349</name>
</gene>
<name>D5MF80_METO1</name>
<dbReference type="HOGENOM" id="CLU_1872675_0_0_0"/>
<evidence type="ECO:0000313" key="2">
    <source>
        <dbReference type="Proteomes" id="UP000006898"/>
    </source>
</evidence>
<dbReference type="STRING" id="671143.DAMO_1349"/>
<dbReference type="KEGG" id="mox:DAMO_1349"/>
<dbReference type="Proteomes" id="UP000006898">
    <property type="component" value="Chromosome"/>
</dbReference>
<organism evidence="1 2">
    <name type="scientific">Methylomirabilis oxygeniifera</name>
    <dbReference type="NCBI Taxonomy" id="671143"/>
    <lineage>
        <taxon>Bacteria</taxon>
        <taxon>Candidatus Methylomirabilota</taxon>
        <taxon>Candidatus Methylomirabilia</taxon>
        <taxon>Candidatus Methylomirabilales</taxon>
        <taxon>Candidatus Methylomirabilaceae</taxon>
        <taxon>Candidatus Methylomirabilis</taxon>
    </lineage>
</organism>